<reference evidence="1" key="1">
    <citation type="submission" date="2022-06" db="EMBL/GenBank/DDBJ databases">
        <title>Aquibacillus sp. a new bacterium isolated from soil saline samples.</title>
        <authorList>
            <person name="Galisteo C."/>
            <person name="De La Haba R."/>
            <person name="Sanchez-Porro C."/>
            <person name="Ventosa A."/>
        </authorList>
    </citation>
    <scope>NUCLEOTIDE SEQUENCE</scope>
    <source>
        <strain evidence="1">JCM 12387</strain>
    </source>
</reference>
<comment type="caution">
    <text evidence="1">The sequence shown here is derived from an EMBL/GenBank/DDBJ whole genome shotgun (WGS) entry which is preliminary data.</text>
</comment>
<dbReference type="AlphaFoldDB" id="A0A9X4AJ39"/>
<sequence>MKIVGIIQARMGSSRLPGKVLKQVLDKPLLSYQLERVYKSKYLNDVLVATTDNPIDNDIVSLCEKLEMPYFRGPEEDVLKRLYMAARHVDADIVVRLTGDCPIIDPVLIDKVIKVYNLDETELRYVSNTIKRTYPRGMDVEVFSVESLQEAYEKAKLKSDREHVTRYMREHPEKFSLVNISENIDYSYHRWTVDTVEDFELIKKIIEALYPQKKNFTMEDTIRLLEANPSWQRINSHIQQYKV</sequence>
<dbReference type="Gene3D" id="3.90.550.10">
    <property type="entry name" value="Spore Coat Polysaccharide Biosynthesis Protein SpsA, Chain A"/>
    <property type="match status" value="1"/>
</dbReference>
<evidence type="ECO:0000313" key="2">
    <source>
        <dbReference type="Proteomes" id="UP001145072"/>
    </source>
</evidence>
<dbReference type="GO" id="GO:0005829">
    <property type="term" value="C:cytosol"/>
    <property type="evidence" value="ECO:0007669"/>
    <property type="project" value="TreeGrafter"/>
</dbReference>
<keyword evidence="2" id="KW-1185">Reference proteome</keyword>
<dbReference type="SUPFAM" id="SSF53448">
    <property type="entry name" value="Nucleotide-diphospho-sugar transferases"/>
    <property type="match status" value="1"/>
</dbReference>
<dbReference type="InterPro" id="IPR003329">
    <property type="entry name" value="Cytidylyl_trans"/>
</dbReference>
<evidence type="ECO:0000313" key="1">
    <source>
        <dbReference type="EMBL" id="MDC3421359.1"/>
    </source>
</evidence>
<name>A0A9X4AJ39_9BACI</name>
<dbReference type="InterPro" id="IPR029044">
    <property type="entry name" value="Nucleotide-diphossugar_trans"/>
</dbReference>
<dbReference type="Pfam" id="PF02348">
    <property type="entry name" value="CTP_transf_3"/>
    <property type="match status" value="1"/>
</dbReference>
<accession>A0A9X4AJ39</accession>
<dbReference type="Proteomes" id="UP001145072">
    <property type="component" value="Unassembled WGS sequence"/>
</dbReference>
<dbReference type="RefSeq" id="WP_259869445.1">
    <property type="nucleotide sequence ID" value="NZ_JAMQJZ010000010.1"/>
</dbReference>
<protein>
    <submittedName>
        <fullName evidence="1">Glycosyltransferase family protein</fullName>
    </submittedName>
</protein>
<organism evidence="1 2">
    <name type="scientific">Aquibacillus koreensis</name>
    <dbReference type="NCBI Taxonomy" id="279446"/>
    <lineage>
        <taxon>Bacteria</taxon>
        <taxon>Bacillati</taxon>
        <taxon>Bacillota</taxon>
        <taxon>Bacilli</taxon>
        <taxon>Bacillales</taxon>
        <taxon>Bacillaceae</taxon>
        <taxon>Aquibacillus</taxon>
    </lineage>
</organism>
<gene>
    <name evidence="1" type="ORF">NC661_13365</name>
</gene>
<dbReference type="EMBL" id="JAMQJZ010000010">
    <property type="protein sequence ID" value="MDC3421359.1"/>
    <property type="molecule type" value="Genomic_DNA"/>
</dbReference>
<proteinExistence type="predicted"/>
<dbReference type="PANTHER" id="PTHR42866">
    <property type="entry name" value="3-DEOXY-MANNO-OCTULOSONATE CYTIDYLYLTRANSFERASE"/>
    <property type="match status" value="1"/>
</dbReference>
<dbReference type="PANTHER" id="PTHR42866:SF1">
    <property type="entry name" value="SPORE COAT POLYSACCHARIDE BIOSYNTHESIS PROTEIN SPSF"/>
    <property type="match status" value="1"/>
</dbReference>
<dbReference type="CDD" id="cd02518">
    <property type="entry name" value="GT2_SpsF"/>
    <property type="match status" value="1"/>
</dbReference>